<keyword evidence="2" id="KW-1185">Reference proteome</keyword>
<evidence type="ECO:0000313" key="1">
    <source>
        <dbReference type="EMBL" id="GAL83448.1"/>
    </source>
</evidence>
<organism evidence="1 2">
    <name type="scientific">Sporocytophaga myxococcoides</name>
    <dbReference type="NCBI Taxonomy" id="153721"/>
    <lineage>
        <taxon>Bacteria</taxon>
        <taxon>Pseudomonadati</taxon>
        <taxon>Bacteroidota</taxon>
        <taxon>Cytophagia</taxon>
        <taxon>Cytophagales</taxon>
        <taxon>Cytophagaceae</taxon>
        <taxon>Sporocytophaga</taxon>
    </lineage>
</organism>
<name>A0A098LB89_9BACT</name>
<evidence type="ECO:0000313" key="2">
    <source>
        <dbReference type="Proteomes" id="UP000030185"/>
    </source>
</evidence>
<reference evidence="1 2" key="1">
    <citation type="submission" date="2014-09" db="EMBL/GenBank/DDBJ databases">
        <title>Sporocytophaga myxococcoides PG-01 genome sequencing.</title>
        <authorList>
            <person name="Liu L."/>
            <person name="Gao P.J."/>
            <person name="Chen G.J."/>
            <person name="Wang L.S."/>
        </authorList>
    </citation>
    <scope>NUCLEOTIDE SEQUENCE [LARGE SCALE GENOMIC DNA]</scope>
    <source>
        <strain evidence="1 2">PG-01</strain>
    </source>
</reference>
<comment type="caution">
    <text evidence="1">The sequence shown here is derived from an EMBL/GenBank/DDBJ whole genome shotgun (WGS) entry which is preliminary data.</text>
</comment>
<gene>
    <name evidence="1" type="ORF">MYP_675</name>
</gene>
<dbReference type="AlphaFoldDB" id="A0A098LB89"/>
<dbReference type="EMBL" id="BBLT01000001">
    <property type="protein sequence ID" value="GAL83448.1"/>
    <property type="molecule type" value="Genomic_DNA"/>
</dbReference>
<proteinExistence type="predicted"/>
<sequence length="50" mass="6001">MEFIAALEKGENRLIHPDKMCKSERKLISLVYYGWKLSKGEYKRSDYFNN</sequence>
<accession>A0A098LB89</accession>
<dbReference type="Proteomes" id="UP000030185">
    <property type="component" value="Unassembled WGS sequence"/>
</dbReference>
<protein>
    <submittedName>
        <fullName evidence="1">Uncharacterized protein</fullName>
    </submittedName>
</protein>
<dbReference type="STRING" id="153721.MYP_675"/>